<gene>
    <name evidence="2" type="ORF">E2C01_014499</name>
</gene>
<feature type="region of interest" description="Disordered" evidence="1">
    <location>
        <begin position="189"/>
        <end position="240"/>
    </location>
</feature>
<name>A0A5B7DJC7_PORTR</name>
<feature type="compositionally biased region" description="Basic and acidic residues" evidence="1">
    <location>
        <begin position="120"/>
        <end position="142"/>
    </location>
</feature>
<feature type="compositionally biased region" description="Polar residues" evidence="1">
    <location>
        <begin position="108"/>
        <end position="119"/>
    </location>
</feature>
<accession>A0A5B7DJC7</accession>
<organism evidence="2 3">
    <name type="scientific">Portunus trituberculatus</name>
    <name type="common">Swimming crab</name>
    <name type="synonym">Neptunus trituberculatus</name>
    <dbReference type="NCBI Taxonomy" id="210409"/>
    <lineage>
        <taxon>Eukaryota</taxon>
        <taxon>Metazoa</taxon>
        <taxon>Ecdysozoa</taxon>
        <taxon>Arthropoda</taxon>
        <taxon>Crustacea</taxon>
        <taxon>Multicrustacea</taxon>
        <taxon>Malacostraca</taxon>
        <taxon>Eumalacostraca</taxon>
        <taxon>Eucarida</taxon>
        <taxon>Decapoda</taxon>
        <taxon>Pleocyemata</taxon>
        <taxon>Brachyura</taxon>
        <taxon>Eubrachyura</taxon>
        <taxon>Portunoidea</taxon>
        <taxon>Portunidae</taxon>
        <taxon>Portuninae</taxon>
        <taxon>Portunus</taxon>
    </lineage>
</organism>
<feature type="compositionally biased region" description="Polar residues" evidence="1">
    <location>
        <begin position="83"/>
        <end position="92"/>
    </location>
</feature>
<feature type="region of interest" description="Disordered" evidence="1">
    <location>
        <begin position="1"/>
        <end position="45"/>
    </location>
</feature>
<protein>
    <submittedName>
        <fullName evidence="2">Uncharacterized protein</fullName>
    </submittedName>
</protein>
<feature type="compositionally biased region" description="Polar residues" evidence="1">
    <location>
        <begin position="228"/>
        <end position="240"/>
    </location>
</feature>
<sequence length="517" mass="58079">MMSEFSAPASDSSKTNETEHLKKDLENIDEKSHSEGLETINQDNGKLQESLIKVVLNRQGSVNYRNVGWKPTPPKESAHPRITMSNIESSPLLQPAVKVEIKKEDSQRNLSQKSENSSDNVKKATADSHSEKESLGKSKESLSKSTASLERKKLTQSGEFLNDFISTIDSNEVKKNETVCEIHTEKEKVKLMDDQDHQSKMDTKNAENHERKSKTSESSCSDEEEPFISTQETKSLQTSSPLKINEAISEQHEEIGESEMIEVDKIDSDLPNIKREKAIPKIDTSRTSGYYECSMPTPLSVESHGSQNNTVFLFINPETDTTEDDIHVVHGGKERERERESSNTCRVAAEAKYATWLRYKRNPTQRNKDLHRAACRRMVVTSKWAIKKWEENLHRKLCGPGVGNQTWWSLVKDRQGTGHQESIPPLSKQDGTVATSSKERAQLLASLQTSESLPVEASVPQDSILGPLLQNIYVDDLQLLPGVTAYAGNCTLSYTYPRQDSGWAAEAINHQLRVIEE</sequence>
<dbReference type="OrthoDB" id="6756650at2759"/>
<keyword evidence="3" id="KW-1185">Reference proteome</keyword>
<feature type="region of interest" description="Disordered" evidence="1">
    <location>
        <begin position="64"/>
        <end position="162"/>
    </location>
</feature>
<evidence type="ECO:0000313" key="2">
    <source>
        <dbReference type="EMBL" id="MPC21510.1"/>
    </source>
</evidence>
<feature type="compositionally biased region" description="Basic and acidic residues" evidence="1">
    <location>
        <begin position="14"/>
        <end position="36"/>
    </location>
</feature>
<comment type="caution">
    <text evidence="2">The sequence shown here is derived from an EMBL/GenBank/DDBJ whole genome shotgun (WGS) entry which is preliminary data.</text>
</comment>
<dbReference type="AlphaFoldDB" id="A0A5B7DJC7"/>
<reference evidence="2 3" key="1">
    <citation type="submission" date="2019-05" db="EMBL/GenBank/DDBJ databases">
        <title>Another draft genome of Portunus trituberculatus and its Hox gene families provides insights of decapod evolution.</title>
        <authorList>
            <person name="Jeong J.-H."/>
            <person name="Song I."/>
            <person name="Kim S."/>
            <person name="Choi T."/>
            <person name="Kim D."/>
            <person name="Ryu S."/>
            <person name="Kim W."/>
        </authorList>
    </citation>
    <scope>NUCLEOTIDE SEQUENCE [LARGE SCALE GENOMIC DNA]</scope>
    <source>
        <tissue evidence="2">Muscle</tissue>
    </source>
</reference>
<feature type="compositionally biased region" description="Basic and acidic residues" evidence="1">
    <location>
        <begin position="189"/>
        <end position="215"/>
    </location>
</feature>
<evidence type="ECO:0000313" key="3">
    <source>
        <dbReference type="Proteomes" id="UP000324222"/>
    </source>
</evidence>
<proteinExistence type="predicted"/>
<dbReference type="EMBL" id="VSRR010000985">
    <property type="protein sequence ID" value="MPC21510.1"/>
    <property type="molecule type" value="Genomic_DNA"/>
</dbReference>
<evidence type="ECO:0000256" key="1">
    <source>
        <dbReference type="SAM" id="MobiDB-lite"/>
    </source>
</evidence>
<dbReference type="Proteomes" id="UP000324222">
    <property type="component" value="Unassembled WGS sequence"/>
</dbReference>